<dbReference type="Proteomes" id="UP000800093">
    <property type="component" value="Unassembled WGS sequence"/>
</dbReference>
<name>A0A9P4N4T8_9PLEO</name>
<keyword evidence="3" id="KW-1185">Reference proteome</keyword>
<dbReference type="InterPro" id="IPR052895">
    <property type="entry name" value="HetReg/Transcr_Mod"/>
</dbReference>
<sequence>MPPLKRIASACYSLIRKPFEIIVIFGLKLAFRIRNIFGSKYRYQSLSTSLNQLRLLRILPPFTSCPEEPIRCELQTVSLNDLNPYYETWLKTADPALPPRQQTREWYAYAEDKNKKEPGYKLGRFQWGDFYAISYTWGPTDLSNSIILEGHLFKVPHSVESILRRFRATTTKHQLIWIDFLSINQQDSEDKISQIKRMQTIFSSAGSVVVHLGDGSPDSDLAMDLINKVAYNAMRGFDYKSFLVDKAGEVAQGIPFEDQKAYGAVCSLFMHPYWGRMWVIQELAMGDDLTPVLCGTKLATLQNVRIMMKVVIDNSVAIGVVSDSADSPFFTTRSAPAIGLMFSIGRLRQHYRQRQANIPITYRELRSPALSLAQAASVTHIYDKVFGMLGLLPKNISADMEKVLEELTSVTQEIAMQQNGDIMTSAEATYVGKVYTKFAKSIIRRNEDLDVIFARNTFQDQHSKLGLPTWVTDWSLQPDRSGTVPPLDWNFSQDEHIWRTTNESEQENITLLSRSYTCAVGSKRADAGRVGDIQFSSDEKFLFCQGLLISSIDGVAPEWPALNHEDRSRKINLSEEMIQSRVRHSPYGDEKETANALLRTMLFDPMDENDQKSAIFSVPWFGEEADENAAAGHLTFEERSVTFLRQLIDNGWDGRLFLGPMGLFEELRRRLGSFQIGGKAFKDYFPSEIGPCKTRPSDNDLHVAIGNFQRRRLVTTQTGHFGLAPSIVKPGDEIFVLLGCSCPVILRKCPVHRGYEVVGECYVEGFMKGECMDEIDEGKTQLQNITLC</sequence>
<reference evidence="3" key="1">
    <citation type="journal article" date="2020" name="Stud. Mycol.">
        <title>101 Dothideomycetes genomes: A test case for predicting lifestyles and emergence of pathogens.</title>
        <authorList>
            <person name="Haridas S."/>
            <person name="Albert R."/>
            <person name="Binder M."/>
            <person name="Bloem J."/>
            <person name="LaButti K."/>
            <person name="Salamov A."/>
            <person name="Andreopoulos B."/>
            <person name="Baker S."/>
            <person name="Barry K."/>
            <person name="Bills G."/>
            <person name="Bluhm B."/>
            <person name="Cannon C."/>
            <person name="Castanera R."/>
            <person name="Culley D."/>
            <person name="Daum C."/>
            <person name="Ezra D."/>
            <person name="Gonzalez J."/>
            <person name="Henrissat B."/>
            <person name="Kuo A."/>
            <person name="Liang C."/>
            <person name="Lipzen A."/>
            <person name="Lutzoni F."/>
            <person name="Magnuson J."/>
            <person name="Mondo S."/>
            <person name="Nolan M."/>
            <person name="Ohm R."/>
            <person name="Pangilinan J."/>
            <person name="Park H.-J."/>
            <person name="Ramirez L."/>
            <person name="Alfaro M."/>
            <person name="Sun H."/>
            <person name="Tritt A."/>
            <person name="Yoshinaga Y."/>
            <person name="Zwiers L.-H."/>
            <person name="Turgeon B."/>
            <person name="Goodwin S."/>
            <person name="Spatafora J."/>
            <person name="Crous P."/>
            <person name="Grigoriev I."/>
        </authorList>
    </citation>
    <scope>NUCLEOTIDE SEQUENCE [LARGE SCALE GENOMIC DNA]</scope>
    <source>
        <strain evidence="3">CBS 304.66</strain>
    </source>
</reference>
<dbReference type="Pfam" id="PF06985">
    <property type="entry name" value="HET"/>
    <property type="match status" value="1"/>
</dbReference>
<feature type="domain" description="Heterokaryon incompatibility" evidence="1">
    <location>
        <begin position="131"/>
        <end position="282"/>
    </location>
</feature>
<dbReference type="InterPro" id="IPR010730">
    <property type="entry name" value="HET"/>
</dbReference>
<evidence type="ECO:0000313" key="3">
    <source>
        <dbReference type="Proteomes" id="UP000800093"/>
    </source>
</evidence>
<comment type="caution">
    <text evidence="2">The sequence shown here is derived from an EMBL/GenBank/DDBJ whole genome shotgun (WGS) entry which is preliminary data.</text>
</comment>
<accession>A0A9P4N4T8</accession>
<evidence type="ECO:0000313" key="2">
    <source>
        <dbReference type="EMBL" id="KAF2265198.1"/>
    </source>
</evidence>
<evidence type="ECO:0000259" key="1">
    <source>
        <dbReference type="Pfam" id="PF06985"/>
    </source>
</evidence>
<dbReference type="PANTHER" id="PTHR24148:SF64">
    <property type="entry name" value="HETEROKARYON INCOMPATIBILITY DOMAIN-CONTAINING PROTEIN"/>
    <property type="match status" value="1"/>
</dbReference>
<dbReference type="OrthoDB" id="4850726at2759"/>
<dbReference type="Pfam" id="PF26639">
    <property type="entry name" value="Het-6_barrel"/>
    <property type="match status" value="1"/>
</dbReference>
<protein>
    <recommendedName>
        <fullName evidence="1">Heterokaryon incompatibility domain-containing protein</fullName>
    </recommendedName>
</protein>
<dbReference type="EMBL" id="ML986610">
    <property type="protein sequence ID" value="KAF2265198.1"/>
    <property type="molecule type" value="Genomic_DNA"/>
</dbReference>
<dbReference type="PANTHER" id="PTHR24148">
    <property type="entry name" value="ANKYRIN REPEAT DOMAIN-CONTAINING PROTEIN 39 HOMOLOG-RELATED"/>
    <property type="match status" value="1"/>
</dbReference>
<dbReference type="AlphaFoldDB" id="A0A9P4N4T8"/>
<gene>
    <name evidence="2" type="ORF">CC78DRAFT_208662</name>
</gene>
<organism evidence="2 3">
    <name type="scientific">Lojkania enalia</name>
    <dbReference type="NCBI Taxonomy" id="147567"/>
    <lineage>
        <taxon>Eukaryota</taxon>
        <taxon>Fungi</taxon>
        <taxon>Dikarya</taxon>
        <taxon>Ascomycota</taxon>
        <taxon>Pezizomycotina</taxon>
        <taxon>Dothideomycetes</taxon>
        <taxon>Pleosporomycetidae</taxon>
        <taxon>Pleosporales</taxon>
        <taxon>Pleosporales incertae sedis</taxon>
        <taxon>Lojkania</taxon>
    </lineage>
</organism>
<proteinExistence type="predicted"/>